<name>A0ABR8A1C6_9CYAN</name>
<reference evidence="2 3" key="1">
    <citation type="journal article" date="2020" name="ISME J.">
        <title>Comparative genomics reveals insights into cyanobacterial evolution and habitat adaptation.</title>
        <authorList>
            <person name="Chen M.Y."/>
            <person name="Teng W.K."/>
            <person name="Zhao L."/>
            <person name="Hu C.X."/>
            <person name="Zhou Y.K."/>
            <person name="Han B.P."/>
            <person name="Song L.R."/>
            <person name="Shu W.S."/>
        </authorList>
    </citation>
    <scope>NUCLEOTIDE SEQUENCE [LARGE SCALE GENOMIC DNA]</scope>
    <source>
        <strain evidence="2 3">FACHB-723</strain>
    </source>
</reference>
<keyword evidence="1" id="KW-0812">Transmembrane</keyword>
<sequence>MYTNNQFHTSQVTIATESKRVVNKASLAIFSTGIGLCVVCLIPSHWASKLTLIGASCGLFYVSHRLDKLKASLAPYEVSAHIQSQQGYAQWLSTSFAPPKREIAIAQPSPIDTPGPVKFADVKQALSKPHVMLLGSTGDGKSTLAKHLAANCTAYTIVIDPHAAPDDWGNLPVFGASRNYAEIALIMGLILQLMQRRYDARATGAKQFEPIIIICDEYPAIIASLEAGKVASSWMKLISREARKVSIRLVVLTQSPEVKAIGLEGEGSVRDNFCFVRLGEFALDHAKSLKDDAIKSAIEQADRPAMLGNLPCAIPTLSDRVAMPVLSMPRDYALLTNSIADTLQPSFKAIETPSTLVSTSAQSELSAPLKAILEYAKKQNDFVSARKIQSSIRLFRDTPAPEIRSYFQWLADKGYGIVRGADDALEFSAS</sequence>
<evidence type="ECO:0000313" key="3">
    <source>
        <dbReference type="Proteomes" id="UP000642094"/>
    </source>
</evidence>
<keyword evidence="1" id="KW-0472">Membrane</keyword>
<feature type="transmembrane region" description="Helical" evidence="1">
    <location>
        <begin position="27"/>
        <end position="47"/>
    </location>
</feature>
<organism evidence="2 3">
    <name type="scientific">Pseudanabaena mucicola FACHB-723</name>
    <dbReference type="NCBI Taxonomy" id="2692860"/>
    <lineage>
        <taxon>Bacteria</taxon>
        <taxon>Bacillati</taxon>
        <taxon>Cyanobacteriota</taxon>
        <taxon>Cyanophyceae</taxon>
        <taxon>Pseudanabaenales</taxon>
        <taxon>Pseudanabaenaceae</taxon>
        <taxon>Pseudanabaena</taxon>
    </lineage>
</organism>
<evidence type="ECO:0000256" key="1">
    <source>
        <dbReference type="SAM" id="Phobius"/>
    </source>
</evidence>
<evidence type="ECO:0008006" key="4">
    <source>
        <dbReference type="Google" id="ProtNLM"/>
    </source>
</evidence>
<dbReference type="InterPro" id="IPR027417">
    <property type="entry name" value="P-loop_NTPase"/>
</dbReference>
<keyword evidence="1" id="KW-1133">Transmembrane helix</keyword>
<dbReference type="CDD" id="cd01127">
    <property type="entry name" value="TrwB_TraG_TraD_VirD4"/>
    <property type="match status" value="1"/>
</dbReference>
<evidence type="ECO:0000313" key="2">
    <source>
        <dbReference type="EMBL" id="MBD2189998.1"/>
    </source>
</evidence>
<gene>
    <name evidence="2" type="ORF">H6F41_17875</name>
</gene>
<accession>A0ABR8A1C6</accession>
<dbReference type="EMBL" id="JACJQB010000067">
    <property type="protein sequence ID" value="MBD2189998.1"/>
    <property type="molecule type" value="Genomic_DNA"/>
</dbReference>
<dbReference type="Gene3D" id="3.40.50.300">
    <property type="entry name" value="P-loop containing nucleotide triphosphate hydrolases"/>
    <property type="match status" value="1"/>
</dbReference>
<proteinExistence type="predicted"/>
<dbReference type="SUPFAM" id="SSF52540">
    <property type="entry name" value="P-loop containing nucleoside triphosphate hydrolases"/>
    <property type="match status" value="1"/>
</dbReference>
<dbReference type="RefSeq" id="WP_190404807.1">
    <property type="nucleotide sequence ID" value="NZ_JACJQB010000067.1"/>
</dbReference>
<keyword evidence="3" id="KW-1185">Reference proteome</keyword>
<comment type="caution">
    <text evidence="2">The sequence shown here is derived from an EMBL/GenBank/DDBJ whole genome shotgun (WGS) entry which is preliminary data.</text>
</comment>
<protein>
    <recommendedName>
        <fullName evidence="4">AAA+ ATPase domain-containing protein</fullName>
    </recommendedName>
</protein>
<dbReference type="Proteomes" id="UP000642094">
    <property type="component" value="Unassembled WGS sequence"/>
</dbReference>